<keyword evidence="1" id="KW-1133">Transmembrane helix</keyword>
<keyword evidence="1" id="KW-0812">Transmembrane</keyword>
<dbReference type="PANTHER" id="PTHR36442">
    <property type="entry name" value="CYCLIC-DI-AMP PHOSPHODIESTERASE PGPH"/>
    <property type="match status" value="1"/>
</dbReference>
<dbReference type="RefSeq" id="WP_106064452.1">
    <property type="nucleotide sequence ID" value="NZ_PVXO01000066.1"/>
</dbReference>
<reference evidence="3 4" key="1">
    <citation type="submission" date="2018-03" db="EMBL/GenBank/DDBJ databases">
        <title>Genome sequence of Clostridium liquoris DSM 100320.</title>
        <authorList>
            <person name="Poehlein A."/>
            <person name="Daniel R."/>
        </authorList>
    </citation>
    <scope>NUCLEOTIDE SEQUENCE [LARGE SCALE GENOMIC DNA]</scope>
    <source>
        <strain evidence="3 4">DSM 100320</strain>
    </source>
</reference>
<feature type="transmembrane region" description="Helical" evidence="1">
    <location>
        <begin position="300"/>
        <end position="316"/>
    </location>
</feature>
<feature type="transmembrane region" description="Helical" evidence="1">
    <location>
        <begin position="18"/>
        <end position="37"/>
    </location>
</feature>
<dbReference type="Gene3D" id="1.10.3210.10">
    <property type="entry name" value="Hypothetical protein af1432"/>
    <property type="match status" value="1"/>
</dbReference>
<dbReference type="NCBIfam" id="TIGR00277">
    <property type="entry name" value="HDIG"/>
    <property type="match status" value="1"/>
</dbReference>
<dbReference type="InterPro" id="IPR003607">
    <property type="entry name" value="HD/PDEase_dom"/>
</dbReference>
<dbReference type="Pfam" id="PF07698">
    <property type="entry name" value="7TM-7TMR_HD"/>
    <property type="match status" value="1"/>
</dbReference>
<keyword evidence="4" id="KW-1185">Reference proteome</keyword>
<organism evidence="3 4">
    <name type="scientific">Clostridium liquoris</name>
    <dbReference type="NCBI Taxonomy" id="1289519"/>
    <lineage>
        <taxon>Bacteria</taxon>
        <taxon>Bacillati</taxon>
        <taxon>Bacillota</taxon>
        <taxon>Clostridia</taxon>
        <taxon>Eubacteriales</taxon>
        <taxon>Clostridiaceae</taxon>
        <taxon>Clostridium</taxon>
    </lineage>
</organism>
<comment type="caution">
    <text evidence="3">The sequence shown here is derived from an EMBL/GenBank/DDBJ whole genome shotgun (WGS) entry which is preliminary data.</text>
</comment>
<dbReference type="EMBL" id="PVXO01000066">
    <property type="protein sequence ID" value="PRR77239.1"/>
    <property type="molecule type" value="Genomic_DNA"/>
</dbReference>
<dbReference type="PANTHER" id="PTHR36442:SF1">
    <property type="entry name" value="CYCLIC-DI-AMP PHOSPHODIESTERASE PGPH"/>
    <property type="match status" value="1"/>
</dbReference>
<evidence type="ECO:0000313" key="3">
    <source>
        <dbReference type="EMBL" id="PRR77239.1"/>
    </source>
</evidence>
<dbReference type="SMART" id="SM00471">
    <property type="entry name" value="HDc"/>
    <property type="match status" value="1"/>
</dbReference>
<dbReference type="Proteomes" id="UP000239706">
    <property type="component" value="Unassembled WGS sequence"/>
</dbReference>
<keyword evidence="1" id="KW-0472">Membrane</keyword>
<sequence length="698" mass="78976">MSKVTLEKTSKSNNIKKVFLFFLTFIFIYCVLITSLVTQKFNLKEGDIAKVDIKAPREVVDDVATKARIQQAIQSVPLQYNKDPEVKTNVIDNINSLFLKTYELKDSNLDAKEKVNKLKAESKISLSDEDCLILLNSTKDDLKILNDFLDETMSQLYDNININDNSENKNGEDIKKAQEFISLRVNSSKLPKKVLKDLAINIGYSQIRPNFFYDKEKTGDIQNEAKKKAPVVIKKDQTIVKEGEPVTKSQIEILEKLGLLNSKDRFEWYIYISLSILIFLVLGLQWFYIRKYNRDIFDDISKMILINILTCITVLLSRVLSIVPFLIPLACVPMLFTILIDSRLSLFVNGLNCILISCAVEFNVEITLLAIINAIIGSIILKRMQQRNDILYSALSIAVINAILTFSAGFLLSNNTIEVARKASFAFMGSLLSGVLTIGFLPFFESTFDIVTTIKLLELSNPNNALLKRLLMEAPGTYHHSVLVGNLAEVAAEAVGGNTVLARVASYYHDVGKIKRPYFFKENQLGNDNPHSKINPNLSTLIITSHVKDGVELAKEHKIPKSIRDIIEQHHGTTLVKYFYITMKNSSDNPEEINEENFRYPGPKPETKEAAIIMLADGVEAAVRSINEPTKGKIEEMVNNIIKDRLNEGQLDNCDLTLKDLDKIRQCFIKVLMGIYHQRIEYPADKWVNKSEGNDNKK</sequence>
<evidence type="ECO:0000259" key="2">
    <source>
        <dbReference type="SMART" id="SM00471"/>
    </source>
</evidence>
<dbReference type="InterPro" id="IPR006675">
    <property type="entry name" value="HDIG_dom"/>
</dbReference>
<feature type="domain" description="HD/PDEase" evidence="2">
    <location>
        <begin position="473"/>
        <end position="631"/>
    </location>
</feature>
<name>A0A2T0B0W2_9CLOT</name>
<dbReference type="SUPFAM" id="SSF109604">
    <property type="entry name" value="HD-domain/PDEase-like"/>
    <property type="match status" value="1"/>
</dbReference>
<feature type="transmembrane region" description="Helical" evidence="1">
    <location>
        <begin position="425"/>
        <end position="444"/>
    </location>
</feature>
<dbReference type="InterPro" id="IPR006674">
    <property type="entry name" value="HD_domain"/>
</dbReference>
<dbReference type="CDD" id="cd00077">
    <property type="entry name" value="HDc"/>
    <property type="match status" value="1"/>
</dbReference>
<feature type="transmembrane region" description="Helical" evidence="1">
    <location>
        <begin position="268"/>
        <end position="288"/>
    </location>
</feature>
<gene>
    <name evidence="3" type="ORF">CLLI_24090</name>
</gene>
<dbReference type="InterPro" id="IPR052722">
    <property type="entry name" value="PgpH_phosphodiesterase"/>
</dbReference>
<accession>A0A2T0B0W2</accession>
<feature type="transmembrane region" description="Helical" evidence="1">
    <location>
        <begin position="352"/>
        <end position="380"/>
    </location>
</feature>
<dbReference type="AlphaFoldDB" id="A0A2T0B0W2"/>
<dbReference type="InterPro" id="IPR011621">
    <property type="entry name" value="Metal-dep_PHydrolase_7TM_intra"/>
</dbReference>
<dbReference type="Pfam" id="PF01966">
    <property type="entry name" value="HD"/>
    <property type="match status" value="1"/>
</dbReference>
<feature type="transmembrane region" description="Helical" evidence="1">
    <location>
        <begin position="322"/>
        <end position="340"/>
    </location>
</feature>
<protein>
    <recommendedName>
        <fullName evidence="2">HD/PDEase domain-containing protein</fullName>
    </recommendedName>
</protein>
<evidence type="ECO:0000313" key="4">
    <source>
        <dbReference type="Proteomes" id="UP000239706"/>
    </source>
</evidence>
<feature type="transmembrane region" description="Helical" evidence="1">
    <location>
        <begin position="392"/>
        <end position="413"/>
    </location>
</feature>
<dbReference type="OrthoDB" id="9806952at2"/>
<evidence type="ECO:0000256" key="1">
    <source>
        <dbReference type="SAM" id="Phobius"/>
    </source>
</evidence>
<dbReference type="Pfam" id="PF07697">
    <property type="entry name" value="7TMR-HDED"/>
    <property type="match status" value="1"/>
</dbReference>
<proteinExistence type="predicted"/>
<dbReference type="InterPro" id="IPR011624">
    <property type="entry name" value="Metal-dep_PHydrolase_7TM_extra"/>
</dbReference>